<dbReference type="InterPro" id="IPR021109">
    <property type="entry name" value="Peptidase_aspartic_dom_sf"/>
</dbReference>
<dbReference type="PANTHER" id="PTHR35046">
    <property type="entry name" value="ZINC KNUCKLE (CCHC-TYPE) FAMILY PROTEIN"/>
    <property type="match status" value="1"/>
</dbReference>
<dbReference type="AlphaFoldDB" id="A0A371GX14"/>
<comment type="caution">
    <text evidence="1">The sequence shown here is derived from an EMBL/GenBank/DDBJ whole genome shotgun (WGS) entry which is preliminary data.</text>
</comment>
<dbReference type="PANTHER" id="PTHR35046:SF9">
    <property type="entry name" value="RNA-DIRECTED DNA POLYMERASE"/>
    <property type="match status" value="1"/>
</dbReference>
<feature type="non-terminal residue" evidence="1">
    <location>
        <position position="1"/>
    </location>
</feature>
<name>A0A371GX14_MUCPR</name>
<gene>
    <name evidence="1" type="ORF">CR513_22462</name>
</gene>
<sequence>MIIDSGSCTNVTSTTIVEKINLQTAKHTKPYNNIGEVKVDKQFSVPFAIDSYKDEVLCDVVLMEAEHILLGCPWQLDRKVTHKGYTNCLSFLYNELKITLTTFSLEQVCEDQIKMRKVRECKLREERLSIQEKERRKYE</sequence>
<reference evidence="1" key="1">
    <citation type="submission" date="2018-05" db="EMBL/GenBank/DDBJ databases">
        <title>Draft genome of Mucuna pruriens seed.</title>
        <authorList>
            <person name="Nnadi N.E."/>
            <person name="Vos R."/>
            <person name="Hasami M.H."/>
            <person name="Devisetty U.K."/>
            <person name="Aguiy J.C."/>
        </authorList>
    </citation>
    <scope>NUCLEOTIDE SEQUENCE [LARGE SCALE GENOMIC DNA]</scope>
    <source>
        <strain evidence="1">JCA_2017</strain>
    </source>
</reference>
<dbReference type="EMBL" id="QJKJ01004214">
    <property type="protein sequence ID" value="RDX95071.1"/>
    <property type="molecule type" value="Genomic_DNA"/>
</dbReference>
<evidence type="ECO:0000313" key="1">
    <source>
        <dbReference type="EMBL" id="RDX95071.1"/>
    </source>
</evidence>
<dbReference type="OrthoDB" id="1747743at2759"/>
<evidence type="ECO:0000313" key="2">
    <source>
        <dbReference type="Proteomes" id="UP000257109"/>
    </source>
</evidence>
<keyword evidence="2" id="KW-1185">Reference proteome</keyword>
<dbReference type="Proteomes" id="UP000257109">
    <property type="component" value="Unassembled WGS sequence"/>
</dbReference>
<proteinExistence type="predicted"/>
<dbReference type="CDD" id="cd00303">
    <property type="entry name" value="retropepsin_like"/>
    <property type="match status" value="1"/>
</dbReference>
<organism evidence="1 2">
    <name type="scientific">Mucuna pruriens</name>
    <name type="common">Velvet bean</name>
    <name type="synonym">Dolichos pruriens</name>
    <dbReference type="NCBI Taxonomy" id="157652"/>
    <lineage>
        <taxon>Eukaryota</taxon>
        <taxon>Viridiplantae</taxon>
        <taxon>Streptophyta</taxon>
        <taxon>Embryophyta</taxon>
        <taxon>Tracheophyta</taxon>
        <taxon>Spermatophyta</taxon>
        <taxon>Magnoliopsida</taxon>
        <taxon>eudicotyledons</taxon>
        <taxon>Gunneridae</taxon>
        <taxon>Pentapetalae</taxon>
        <taxon>rosids</taxon>
        <taxon>fabids</taxon>
        <taxon>Fabales</taxon>
        <taxon>Fabaceae</taxon>
        <taxon>Papilionoideae</taxon>
        <taxon>50 kb inversion clade</taxon>
        <taxon>NPAAA clade</taxon>
        <taxon>indigoferoid/millettioid clade</taxon>
        <taxon>Phaseoleae</taxon>
        <taxon>Mucuna</taxon>
    </lineage>
</organism>
<accession>A0A371GX14</accession>
<dbReference type="Gene3D" id="2.40.70.10">
    <property type="entry name" value="Acid Proteases"/>
    <property type="match status" value="1"/>
</dbReference>
<protein>
    <submittedName>
        <fullName evidence="1">Uncharacterized protein</fullName>
    </submittedName>
</protein>